<keyword evidence="2" id="KW-0732">Signal</keyword>
<protein>
    <submittedName>
        <fullName evidence="5">Serine protease 58-like</fullName>
    </submittedName>
</protein>
<name>A0ABM3XS56_ERIEU</name>
<dbReference type="Pfam" id="PF00089">
    <property type="entry name" value="Trypsin"/>
    <property type="match status" value="1"/>
</dbReference>
<sequence length="171" mass="19147">MDIVIKLILFWAFLHLPVALAFDPEYTNGVSTPYLAYLRSDYLPCVGVLIHPLWVLTAAHCNLPELSVVLGVTNPSNPSENHVQQVGYEKMIYHPRFSVLGIDDDLLLIKLKKNVELNDYVKLMRMPTAPVFVDDMCTVSTWAYNSCDIKLDEVVSVLLGAVAVLMDILVV</sequence>
<gene>
    <name evidence="5" type="primary">LOC103112859</name>
</gene>
<dbReference type="SMART" id="SM00020">
    <property type="entry name" value="Tryp_SPc"/>
    <property type="match status" value="1"/>
</dbReference>
<evidence type="ECO:0000313" key="4">
    <source>
        <dbReference type="Proteomes" id="UP001652624"/>
    </source>
</evidence>
<feature type="chain" id="PRO_5046335111" evidence="2">
    <location>
        <begin position="22"/>
        <end position="171"/>
    </location>
</feature>
<dbReference type="InterPro" id="IPR043504">
    <property type="entry name" value="Peptidase_S1_PA_chymotrypsin"/>
</dbReference>
<evidence type="ECO:0000313" key="5">
    <source>
        <dbReference type="RefSeq" id="XP_060051654.1"/>
    </source>
</evidence>
<evidence type="ECO:0000256" key="1">
    <source>
        <dbReference type="ARBA" id="ARBA00023157"/>
    </source>
</evidence>
<dbReference type="PANTHER" id="PTHR24271:SF56">
    <property type="entry name" value="SERINE PROTEASE 58"/>
    <property type="match status" value="1"/>
</dbReference>
<dbReference type="InterPro" id="IPR001314">
    <property type="entry name" value="Peptidase_S1A"/>
</dbReference>
<dbReference type="Proteomes" id="UP001652624">
    <property type="component" value="Chromosome 8"/>
</dbReference>
<feature type="domain" description="Peptidase S1" evidence="3">
    <location>
        <begin position="33"/>
        <end position="171"/>
    </location>
</feature>
<dbReference type="SUPFAM" id="SSF50494">
    <property type="entry name" value="Trypsin-like serine proteases"/>
    <property type="match status" value="1"/>
</dbReference>
<dbReference type="InterPro" id="IPR009003">
    <property type="entry name" value="Peptidase_S1_PA"/>
</dbReference>
<dbReference type="PROSITE" id="PS50240">
    <property type="entry name" value="TRYPSIN_DOM"/>
    <property type="match status" value="1"/>
</dbReference>
<evidence type="ECO:0000259" key="3">
    <source>
        <dbReference type="PROSITE" id="PS50240"/>
    </source>
</evidence>
<accession>A0ABM3XS56</accession>
<feature type="signal peptide" evidence="2">
    <location>
        <begin position="1"/>
        <end position="21"/>
    </location>
</feature>
<dbReference type="PANTHER" id="PTHR24271">
    <property type="entry name" value="KALLIKREIN-RELATED"/>
    <property type="match status" value="1"/>
</dbReference>
<dbReference type="InterPro" id="IPR018114">
    <property type="entry name" value="TRYPSIN_HIS"/>
</dbReference>
<dbReference type="InterPro" id="IPR001254">
    <property type="entry name" value="Trypsin_dom"/>
</dbReference>
<keyword evidence="1" id="KW-1015">Disulfide bond</keyword>
<evidence type="ECO:0000256" key="2">
    <source>
        <dbReference type="SAM" id="SignalP"/>
    </source>
</evidence>
<dbReference type="RefSeq" id="XP_060051654.1">
    <property type="nucleotide sequence ID" value="XM_060195671.1"/>
</dbReference>
<reference evidence="5" key="1">
    <citation type="submission" date="2025-08" db="UniProtKB">
        <authorList>
            <consortium name="RefSeq"/>
        </authorList>
    </citation>
    <scope>IDENTIFICATION</scope>
</reference>
<dbReference type="Gene3D" id="2.40.10.10">
    <property type="entry name" value="Trypsin-like serine proteases"/>
    <property type="match status" value="2"/>
</dbReference>
<dbReference type="PRINTS" id="PR00722">
    <property type="entry name" value="CHYMOTRYPSIN"/>
</dbReference>
<dbReference type="GeneID" id="103112859"/>
<dbReference type="PROSITE" id="PS00134">
    <property type="entry name" value="TRYPSIN_HIS"/>
    <property type="match status" value="1"/>
</dbReference>
<organism evidence="4 5">
    <name type="scientific">Erinaceus europaeus</name>
    <name type="common">Western European hedgehog</name>
    <dbReference type="NCBI Taxonomy" id="9365"/>
    <lineage>
        <taxon>Eukaryota</taxon>
        <taxon>Metazoa</taxon>
        <taxon>Chordata</taxon>
        <taxon>Craniata</taxon>
        <taxon>Vertebrata</taxon>
        <taxon>Euteleostomi</taxon>
        <taxon>Mammalia</taxon>
        <taxon>Eutheria</taxon>
        <taxon>Laurasiatheria</taxon>
        <taxon>Eulipotyphla</taxon>
        <taxon>Erinaceidae</taxon>
        <taxon>Erinaceinae</taxon>
        <taxon>Erinaceus</taxon>
    </lineage>
</organism>
<keyword evidence="4" id="KW-1185">Reference proteome</keyword>
<proteinExistence type="predicted"/>